<keyword evidence="2" id="KW-1185">Reference proteome</keyword>
<accession>A0ABW3QW75</accession>
<gene>
    <name evidence="1" type="ORF">ACFQ3T_17795</name>
</gene>
<dbReference type="RefSeq" id="WP_380724403.1">
    <property type="nucleotide sequence ID" value="NZ_JBHTLK010000086.1"/>
</dbReference>
<evidence type="ECO:0000313" key="2">
    <source>
        <dbReference type="Proteomes" id="UP001597168"/>
    </source>
</evidence>
<reference evidence="2" key="1">
    <citation type="journal article" date="2019" name="Int. J. Syst. Evol. Microbiol.">
        <title>The Global Catalogue of Microorganisms (GCM) 10K type strain sequencing project: providing services to taxonomists for standard genome sequencing and annotation.</title>
        <authorList>
            <consortium name="The Broad Institute Genomics Platform"/>
            <consortium name="The Broad Institute Genome Sequencing Center for Infectious Disease"/>
            <person name="Wu L."/>
            <person name="Ma J."/>
        </authorList>
    </citation>
    <scope>NUCLEOTIDE SEQUENCE [LARGE SCALE GENOMIC DNA]</scope>
    <source>
        <strain evidence="2">CCUG 60214</strain>
    </source>
</reference>
<comment type="caution">
    <text evidence="1">The sequence shown here is derived from an EMBL/GenBank/DDBJ whole genome shotgun (WGS) entry which is preliminary data.</text>
</comment>
<name>A0ABW3QW75_9PSEU</name>
<protein>
    <submittedName>
        <fullName evidence="1">Uncharacterized protein</fullName>
    </submittedName>
</protein>
<evidence type="ECO:0000313" key="1">
    <source>
        <dbReference type="EMBL" id="MFD1148987.1"/>
    </source>
</evidence>
<sequence>MSDQETGVFTSHHVLDGTPVMRVYHDEDGDWQFMPLLDVSEEDGRLVGIDHLLAADPTLRELLDLPMGWYAFRDSVDEAWSREKMPEDMWS</sequence>
<dbReference type="Proteomes" id="UP001597168">
    <property type="component" value="Unassembled WGS sequence"/>
</dbReference>
<organism evidence="1 2">
    <name type="scientific">Saccharothrix hoggarensis</name>
    <dbReference type="NCBI Taxonomy" id="913853"/>
    <lineage>
        <taxon>Bacteria</taxon>
        <taxon>Bacillati</taxon>
        <taxon>Actinomycetota</taxon>
        <taxon>Actinomycetes</taxon>
        <taxon>Pseudonocardiales</taxon>
        <taxon>Pseudonocardiaceae</taxon>
        <taxon>Saccharothrix</taxon>
    </lineage>
</organism>
<dbReference type="EMBL" id="JBHTLK010000086">
    <property type="protein sequence ID" value="MFD1148987.1"/>
    <property type="molecule type" value="Genomic_DNA"/>
</dbReference>
<proteinExistence type="predicted"/>